<evidence type="ECO:0000313" key="2">
    <source>
        <dbReference type="EMBL" id="ASF44157.1"/>
    </source>
</evidence>
<evidence type="ECO:0000313" key="3">
    <source>
        <dbReference type="Proteomes" id="UP000197007"/>
    </source>
</evidence>
<accession>A0A1Z4BS73</accession>
<dbReference type="KEGG" id="capn:CBG49_14240"/>
<keyword evidence="3" id="KW-1185">Reference proteome</keyword>
<proteinExistence type="predicted"/>
<organism evidence="2 3">
    <name type="scientific">Capnocytophaga endodontalis</name>
    <dbReference type="NCBI Taxonomy" id="2708117"/>
    <lineage>
        <taxon>Bacteria</taxon>
        <taxon>Pseudomonadati</taxon>
        <taxon>Bacteroidota</taxon>
        <taxon>Flavobacteriia</taxon>
        <taxon>Flavobacteriales</taxon>
        <taxon>Flavobacteriaceae</taxon>
        <taxon>Capnocytophaga</taxon>
    </lineage>
</organism>
<feature type="chain" id="PRO_5012735122" description="Outer membrane protein beta-barrel domain-containing protein" evidence="1">
    <location>
        <begin position="21"/>
        <end position="355"/>
    </location>
</feature>
<dbReference type="EMBL" id="CP022022">
    <property type="protein sequence ID" value="ASF44157.1"/>
    <property type="molecule type" value="Genomic_DNA"/>
</dbReference>
<dbReference type="AlphaFoldDB" id="A0A1Z4BS73"/>
<sequence>MKTLHLLWMTCLLATSVITAQNNSEEAIKKSKATIDSIVSSEKETLKKKLSAVNELLKDKKITEELGLQIKEDLTATTEKNIKEKTAAEAEHLAKLIREQVDSKATVNTLDTLSVNKPKDYLRAMQELEKIFRSKEDEKPNTDRASHDINLYTAIGFHNLNSSDGFGDNRFKTAGSKSFEMGFTSSFRLLKTNNLFHINYGVAWMHNGLKFKESEYFVRENDVTKSVPYTANKLNKSKLRTNYAIVPIDFEFDFTPLTKTKKGVTIYPTHESFRVGFGGYVGVLIDSSQKIRYDDGGTHKNVIREDLNISPWIYGLSAHLGYKSCVLYARYSLAPLFRNNPVNEYPFSIGIRFAD</sequence>
<protein>
    <recommendedName>
        <fullName evidence="4">Outer membrane protein beta-barrel domain-containing protein</fullName>
    </recommendedName>
</protein>
<dbReference type="Proteomes" id="UP000197007">
    <property type="component" value="Chromosome"/>
</dbReference>
<evidence type="ECO:0008006" key="4">
    <source>
        <dbReference type="Google" id="ProtNLM"/>
    </source>
</evidence>
<gene>
    <name evidence="2" type="ORF">CBG49_14240</name>
</gene>
<name>A0A1Z4BS73_9FLAO</name>
<evidence type="ECO:0000256" key="1">
    <source>
        <dbReference type="SAM" id="SignalP"/>
    </source>
</evidence>
<keyword evidence="1" id="KW-0732">Signal</keyword>
<feature type="signal peptide" evidence="1">
    <location>
        <begin position="1"/>
        <end position="20"/>
    </location>
</feature>
<dbReference type="RefSeq" id="WP_088595001.1">
    <property type="nucleotide sequence ID" value="NZ_CP022022.1"/>
</dbReference>
<reference evidence="3" key="1">
    <citation type="submission" date="2017-06" db="EMBL/GenBank/DDBJ databases">
        <title>Complete genome sequence of Capnocytophaga sp. KCOM 1579 (=ChDC OS43) isolated from a human refractory periapical abscess lesion.</title>
        <authorList>
            <person name="Kook J.-K."/>
            <person name="Park S.-N."/>
            <person name="Lim Y.K."/>
            <person name="Roh H."/>
        </authorList>
    </citation>
    <scope>NUCLEOTIDE SEQUENCE [LARGE SCALE GENOMIC DNA]</scope>
    <source>
        <strain evidence="3">ChDC OS43</strain>
    </source>
</reference>